<dbReference type="Proteomes" id="UP000031599">
    <property type="component" value="Unassembled WGS sequence"/>
</dbReference>
<name>A0A0C2D8J3_9BACT</name>
<proteinExistence type="predicted"/>
<dbReference type="AlphaFoldDB" id="A0A0C2D8J3"/>
<dbReference type="EMBL" id="JMCC02000002">
    <property type="protein sequence ID" value="KIG19426.1"/>
    <property type="molecule type" value="Genomic_DNA"/>
</dbReference>
<accession>A0A0C2D8J3</accession>
<gene>
    <name evidence="1" type="ORF">DB30_02707</name>
</gene>
<evidence type="ECO:0000313" key="2">
    <source>
        <dbReference type="Proteomes" id="UP000031599"/>
    </source>
</evidence>
<sequence length="40" mass="4392">MFAQWRSNSSGCASAGAQQFEQTASAAWKRQERLQMCPAA</sequence>
<comment type="caution">
    <text evidence="1">The sequence shown here is derived from an EMBL/GenBank/DDBJ whole genome shotgun (WGS) entry which is preliminary data.</text>
</comment>
<organism evidence="1 2">
    <name type="scientific">Enhygromyxa salina</name>
    <dbReference type="NCBI Taxonomy" id="215803"/>
    <lineage>
        <taxon>Bacteria</taxon>
        <taxon>Pseudomonadati</taxon>
        <taxon>Myxococcota</taxon>
        <taxon>Polyangia</taxon>
        <taxon>Nannocystales</taxon>
        <taxon>Nannocystaceae</taxon>
        <taxon>Enhygromyxa</taxon>
    </lineage>
</organism>
<evidence type="ECO:0000313" key="1">
    <source>
        <dbReference type="EMBL" id="KIG19426.1"/>
    </source>
</evidence>
<protein>
    <submittedName>
        <fullName evidence="1">Uncharacterized protein</fullName>
    </submittedName>
</protein>
<reference evidence="1 2" key="1">
    <citation type="submission" date="2014-12" db="EMBL/GenBank/DDBJ databases">
        <title>Genome assembly of Enhygromyxa salina DSM 15201.</title>
        <authorList>
            <person name="Sharma G."/>
            <person name="Subramanian S."/>
        </authorList>
    </citation>
    <scope>NUCLEOTIDE SEQUENCE [LARGE SCALE GENOMIC DNA]</scope>
    <source>
        <strain evidence="1 2">DSM 15201</strain>
    </source>
</reference>